<organism evidence="2">
    <name type="scientific">viral metagenome</name>
    <dbReference type="NCBI Taxonomy" id="1070528"/>
    <lineage>
        <taxon>unclassified sequences</taxon>
        <taxon>metagenomes</taxon>
        <taxon>organismal metagenomes</taxon>
    </lineage>
</organism>
<evidence type="ECO:0000313" key="3">
    <source>
        <dbReference type="EMBL" id="QJB04474.1"/>
    </source>
</evidence>
<name>A0A6H1Z7S1_9ZZZZ</name>
<accession>A0A6H1Z7S1</accession>
<dbReference type="AlphaFoldDB" id="A0A6H1Z7S1"/>
<sequence length="79" mass="8488">MVNVKRVWVVCPACGRRVEALARDGRVKGYCAVAGKHVDFDTGGDIVPDIVPKAPAGRDSKGHFIKGNVPWNAESRNTA</sequence>
<feature type="region of interest" description="Disordered" evidence="1">
    <location>
        <begin position="58"/>
        <end position="79"/>
    </location>
</feature>
<proteinExistence type="predicted"/>
<protein>
    <submittedName>
        <fullName evidence="2">Uncharacterized protein</fullName>
    </submittedName>
</protein>
<reference evidence="2" key="1">
    <citation type="submission" date="2020-03" db="EMBL/GenBank/DDBJ databases">
        <title>The deep terrestrial virosphere.</title>
        <authorList>
            <person name="Holmfeldt K."/>
            <person name="Nilsson E."/>
            <person name="Simone D."/>
            <person name="Lopez-Fernandez M."/>
            <person name="Wu X."/>
            <person name="de Brujin I."/>
            <person name="Lundin D."/>
            <person name="Andersson A."/>
            <person name="Bertilsson S."/>
            <person name="Dopson M."/>
        </authorList>
    </citation>
    <scope>NUCLEOTIDE SEQUENCE</scope>
    <source>
        <strain evidence="2">MM171A00097</strain>
        <strain evidence="3">MM171B00243</strain>
    </source>
</reference>
<evidence type="ECO:0000313" key="2">
    <source>
        <dbReference type="EMBL" id="QJA43427.1"/>
    </source>
</evidence>
<dbReference type="EMBL" id="MT143883">
    <property type="protein sequence ID" value="QJB04474.1"/>
    <property type="molecule type" value="Genomic_DNA"/>
</dbReference>
<gene>
    <name evidence="2" type="ORF">MM171A00097_0074</name>
    <name evidence="3" type="ORF">MM171B00243_0028</name>
</gene>
<evidence type="ECO:0000256" key="1">
    <source>
        <dbReference type="SAM" id="MobiDB-lite"/>
    </source>
</evidence>
<dbReference type="EMBL" id="MT143710">
    <property type="protein sequence ID" value="QJA43427.1"/>
    <property type="molecule type" value="Genomic_DNA"/>
</dbReference>